<dbReference type="PANTHER" id="PTHR12962">
    <property type="entry name" value="CALCIUM-REGULATED HEAT STABLE PROTEIN CRHSP-24-RELATED"/>
    <property type="match status" value="1"/>
</dbReference>
<dbReference type="InterPro" id="IPR019844">
    <property type="entry name" value="CSD_CS"/>
</dbReference>
<evidence type="ECO:0000259" key="2">
    <source>
        <dbReference type="PROSITE" id="PS51857"/>
    </source>
</evidence>
<dbReference type="PROSITE" id="PS00352">
    <property type="entry name" value="CSD_1"/>
    <property type="match status" value="1"/>
</dbReference>
<dbReference type="Pfam" id="PF00313">
    <property type="entry name" value="CSD"/>
    <property type="match status" value="1"/>
</dbReference>
<dbReference type="HOGENOM" id="CLU_091970_0_0_0"/>
<dbReference type="GO" id="GO:0043488">
    <property type="term" value="P:regulation of mRNA stability"/>
    <property type="evidence" value="ECO:0007669"/>
    <property type="project" value="TreeGrafter"/>
</dbReference>
<dbReference type="Proteomes" id="UP000054010">
    <property type="component" value="Unassembled WGS sequence"/>
</dbReference>
<dbReference type="InterPro" id="IPR052069">
    <property type="entry name" value="Ca-reg_mRNA-binding_domain"/>
</dbReference>
<proteinExistence type="predicted"/>
<keyword evidence="4" id="KW-1185">Reference proteome</keyword>
<dbReference type="EMBL" id="ADVR01000042">
    <property type="protein sequence ID" value="EFO80708.1"/>
    <property type="molecule type" value="Genomic_DNA"/>
</dbReference>
<dbReference type="PROSITE" id="PS51857">
    <property type="entry name" value="CSD_2"/>
    <property type="match status" value="1"/>
</dbReference>
<dbReference type="AlphaFoldDB" id="E1IDK0"/>
<dbReference type="GO" id="GO:0005737">
    <property type="term" value="C:cytoplasm"/>
    <property type="evidence" value="ECO:0007669"/>
    <property type="project" value="TreeGrafter"/>
</dbReference>
<organism evidence="3 4">
    <name type="scientific">Oscillochloris trichoides DG-6</name>
    <dbReference type="NCBI Taxonomy" id="765420"/>
    <lineage>
        <taxon>Bacteria</taxon>
        <taxon>Bacillati</taxon>
        <taxon>Chloroflexota</taxon>
        <taxon>Chloroflexia</taxon>
        <taxon>Chloroflexales</taxon>
        <taxon>Chloroflexineae</taxon>
        <taxon>Oscillochloridaceae</taxon>
        <taxon>Oscillochloris</taxon>
    </lineage>
</organism>
<feature type="domain" description="CSD" evidence="2">
    <location>
        <begin position="3"/>
        <end position="68"/>
    </location>
</feature>
<name>E1IDK0_9CHLR</name>
<sequence>MLYLPGKITMWKEDRGYGFITPDHGGPDVFLHASILPNELKQPPLQTEISYVIGYDKQNRPRAVAVRFKRDPTTMSIVPALIVAAFFGLLAALIIFLHITPILFGVYMLMSFITFIVYATDKQSAMVGERRIPERTLHRLEFLCGWPGALFAQQYYRHKSRKQEYKTTFWLMTVLNLIVLLGYVLVEMLV</sequence>
<dbReference type="OrthoDB" id="9810590at2"/>
<gene>
    <name evidence="3" type="ORF">OSCT_1401</name>
</gene>
<protein>
    <recommendedName>
        <fullName evidence="2">CSD domain-containing protein</fullName>
    </recommendedName>
</protein>
<keyword evidence="1" id="KW-0812">Transmembrane</keyword>
<evidence type="ECO:0000313" key="4">
    <source>
        <dbReference type="Proteomes" id="UP000054010"/>
    </source>
</evidence>
<comment type="caution">
    <text evidence="3">The sequence shown here is derived from an EMBL/GenBank/DDBJ whole genome shotgun (WGS) entry which is preliminary data.</text>
</comment>
<dbReference type="InterPro" id="IPR012340">
    <property type="entry name" value="NA-bd_OB-fold"/>
</dbReference>
<feature type="transmembrane region" description="Helical" evidence="1">
    <location>
        <begin position="77"/>
        <end position="96"/>
    </location>
</feature>
<keyword evidence="1" id="KW-1133">Transmembrane helix</keyword>
<reference evidence="3 4" key="1">
    <citation type="journal article" date="2011" name="J. Bacteriol.">
        <title>Draft genome sequence of the anoxygenic filamentous phototrophic bacterium Oscillochloris trichoides subsp. DG-6.</title>
        <authorList>
            <person name="Kuznetsov B.B."/>
            <person name="Ivanovsky R.N."/>
            <person name="Keppen O.I."/>
            <person name="Sukhacheva M.V."/>
            <person name="Bumazhkin B.K."/>
            <person name="Patutina E.O."/>
            <person name="Beletsky A.V."/>
            <person name="Mardanov A.V."/>
            <person name="Baslerov R.V."/>
            <person name="Panteleeva A.N."/>
            <person name="Kolganova T.V."/>
            <person name="Ravin N.V."/>
            <person name="Skryabin K.G."/>
        </authorList>
    </citation>
    <scope>NUCLEOTIDE SEQUENCE [LARGE SCALE GENOMIC DNA]</scope>
    <source>
        <strain evidence="3 4">DG-6</strain>
    </source>
</reference>
<feature type="transmembrane region" description="Helical" evidence="1">
    <location>
        <begin position="102"/>
        <end position="120"/>
    </location>
</feature>
<dbReference type="eggNOG" id="COG3326">
    <property type="taxonomic scope" value="Bacteria"/>
</dbReference>
<keyword evidence="1" id="KW-0472">Membrane</keyword>
<dbReference type="PANTHER" id="PTHR12962:SF1">
    <property type="entry name" value="COLD SHOCK DOMAIN-CONTAINING PROTEIN CG9705"/>
    <property type="match status" value="1"/>
</dbReference>
<dbReference type="Gene3D" id="2.40.50.140">
    <property type="entry name" value="Nucleic acid-binding proteins"/>
    <property type="match status" value="1"/>
</dbReference>
<evidence type="ECO:0000256" key="1">
    <source>
        <dbReference type="SAM" id="Phobius"/>
    </source>
</evidence>
<dbReference type="eggNOG" id="COG1278">
    <property type="taxonomic scope" value="Bacteria"/>
</dbReference>
<dbReference type="SUPFAM" id="SSF50249">
    <property type="entry name" value="Nucleic acid-binding proteins"/>
    <property type="match status" value="1"/>
</dbReference>
<evidence type="ECO:0000313" key="3">
    <source>
        <dbReference type="EMBL" id="EFO80708.1"/>
    </source>
</evidence>
<dbReference type="InterPro" id="IPR002059">
    <property type="entry name" value="CSP_DNA-bd"/>
</dbReference>
<dbReference type="GO" id="GO:0003730">
    <property type="term" value="F:mRNA 3'-UTR binding"/>
    <property type="evidence" value="ECO:0007669"/>
    <property type="project" value="TreeGrafter"/>
</dbReference>
<dbReference type="CDD" id="cd04458">
    <property type="entry name" value="CSP_CDS"/>
    <property type="match status" value="1"/>
</dbReference>
<dbReference type="InterPro" id="IPR010718">
    <property type="entry name" value="DUF1294"/>
</dbReference>
<dbReference type="Pfam" id="PF06961">
    <property type="entry name" value="DUF1294"/>
    <property type="match status" value="1"/>
</dbReference>
<feature type="transmembrane region" description="Helical" evidence="1">
    <location>
        <begin position="167"/>
        <end position="186"/>
    </location>
</feature>
<accession>E1IDK0</accession>
<dbReference type="STRING" id="765420.OSCT_1401"/>